<dbReference type="Pfam" id="PF14525">
    <property type="entry name" value="AraC_binding_2"/>
    <property type="match status" value="1"/>
</dbReference>
<dbReference type="Proteomes" id="UP000218554">
    <property type="component" value="Chromosome"/>
</dbReference>
<comment type="subcellular location">
    <subcellularLocation>
        <location evidence="1">Cytoplasm</location>
    </subcellularLocation>
</comment>
<evidence type="ECO:0000256" key="3">
    <source>
        <dbReference type="ARBA" id="ARBA00023125"/>
    </source>
</evidence>
<evidence type="ECO:0000256" key="1">
    <source>
        <dbReference type="ARBA" id="ARBA00004496"/>
    </source>
</evidence>
<organism evidence="7 8">
    <name type="scientific">Metapseudomonas furukawaii</name>
    <name type="common">Pseudomonas furukawaii</name>
    <dbReference type="NCBI Taxonomy" id="1149133"/>
    <lineage>
        <taxon>Bacteria</taxon>
        <taxon>Pseudomonadati</taxon>
        <taxon>Pseudomonadota</taxon>
        <taxon>Gammaproteobacteria</taxon>
        <taxon>Pseudomonadales</taxon>
        <taxon>Pseudomonadaceae</taxon>
        <taxon>Metapseudomonas</taxon>
    </lineage>
</organism>
<gene>
    <name evidence="7" type="ORF">KF707C_41330</name>
</gene>
<dbReference type="PANTHER" id="PTHR46796:SF12">
    <property type="entry name" value="HTH-TYPE DNA-BINDING TRANSCRIPTIONAL ACTIVATOR EUTR"/>
    <property type="match status" value="1"/>
</dbReference>
<dbReference type="PROSITE" id="PS01124">
    <property type="entry name" value="HTH_ARAC_FAMILY_2"/>
    <property type="match status" value="1"/>
</dbReference>
<name>A0AAD1FGP1_METFU</name>
<dbReference type="PROSITE" id="PS00041">
    <property type="entry name" value="HTH_ARAC_FAMILY_1"/>
    <property type="match status" value="1"/>
</dbReference>
<sequence length="346" mass="39599">MTNCRIGCRVMSTKNHHFRDISADRYDLAGARSWMANICGPHNLKAARPERIQFHHSGNVLPSMSTTLGYVEYGTDVTIGVGDEFNLNCYSLSLPLAGEQELDKSGRRLLSDRDRGVIISPHENQELTIGGDCHKLQVAIPRAAMQKTLEELLQRAVDTPLCFQPEMDAVDGAAAAWWRMARHLTDELERSRDLYGQLFFTRDMESALIKGLILSQPNNYSAELRDRLEIKLPHYLVRARDFIHAHAREDLSLEDVERAAGISRFKLFEGFKKYFGQSPMAYLKKYRLTAVRQELLEDRCARNISVIAMAWGFNHLGRFASEYRKLFDETPSMTIQRLEARRGRSF</sequence>
<reference evidence="7 8" key="2">
    <citation type="journal article" date="2017" name="Int. J. Syst. Evol. Microbiol.">
        <title>Pseudomonas furukawaii sp. nov., a polychlorinated biphenyl-degrading bacterium isolated from biphenyl-contaminated soil in Japan.</title>
        <authorList>
            <person name="Kimura N."/>
            <person name="Watanabe T."/>
            <person name="Suenaga H."/>
            <person name="Fujihara H."/>
            <person name="Futagami T."/>
            <person name="Goto M."/>
            <person name="Hanada S."/>
            <person name="Hirose J."/>
        </authorList>
    </citation>
    <scope>NUCLEOTIDE SEQUENCE [LARGE SCALE GENOMIC DNA]</scope>
    <source>
        <strain evidence="8">DSM 10086 / NBRC 110670 / KF707</strain>
    </source>
</reference>
<evidence type="ECO:0000256" key="2">
    <source>
        <dbReference type="ARBA" id="ARBA00023015"/>
    </source>
</evidence>
<dbReference type="Gene3D" id="1.10.10.60">
    <property type="entry name" value="Homeodomain-like"/>
    <property type="match status" value="1"/>
</dbReference>
<dbReference type="EMBL" id="AP014862">
    <property type="protein sequence ID" value="BAU75821.1"/>
    <property type="molecule type" value="Genomic_DNA"/>
</dbReference>
<evidence type="ECO:0000313" key="8">
    <source>
        <dbReference type="Proteomes" id="UP000218554"/>
    </source>
</evidence>
<keyword evidence="4" id="KW-0804">Transcription</keyword>
<proteinExistence type="predicted"/>
<evidence type="ECO:0000259" key="6">
    <source>
        <dbReference type="PROSITE" id="PS01124"/>
    </source>
</evidence>
<keyword evidence="3" id="KW-0238">DNA-binding</keyword>
<reference evidence="8" key="1">
    <citation type="submission" date="2015-05" db="EMBL/GenBank/DDBJ databases">
        <title>Draft genome sequencing of a biphenyl-degrading bacterium, Pseudomonas balearica KF707 (=NBRC110670).</title>
        <authorList>
            <person name="Kimura N."/>
            <person name="Hirose J."/>
            <person name="Watanabe T."/>
            <person name="Suenaga H."/>
            <person name="Fujihara H."/>
            <person name="Noguchi M."/>
            <person name="Hashimoto M."/>
            <person name="Shimodaira J."/>
            <person name="Tsuchikane K."/>
            <person name="Hosoyama A."/>
            <person name="Yamazoe A."/>
            <person name="Fujita N."/>
            <person name="Furukawa K."/>
        </authorList>
    </citation>
    <scope>NUCLEOTIDE SEQUENCE [LARGE SCALE GENOMIC DNA]</scope>
    <source>
        <strain evidence="8">DSM 10086 / NBRC 110670 / KF707</strain>
    </source>
</reference>
<keyword evidence="2" id="KW-0805">Transcription regulation</keyword>
<dbReference type="InterPro" id="IPR009057">
    <property type="entry name" value="Homeodomain-like_sf"/>
</dbReference>
<dbReference type="GO" id="GO:0009893">
    <property type="term" value="P:positive regulation of metabolic process"/>
    <property type="evidence" value="ECO:0007669"/>
    <property type="project" value="UniProtKB-ARBA"/>
</dbReference>
<dbReference type="Pfam" id="PF12833">
    <property type="entry name" value="HTH_18"/>
    <property type="match status" value="1"/>
</dbReference>
<dbReference type="GO" id="GO:0005737">
    <property type="term" value="C:cytoplasm"/>
    <property type="evidence" value="ECO:0007669"/>
    <property type="project" value="UniProtKB-SubCell"/>
</dbReference>
<dbReference type="AlphaFoldDB" id="A0AAD1FGP1"/>
<evidence type="ECO:0000256" key="5">
    <source>
        <dbReference type="ARBA" id="ARBA00037345"/>
    </source>
</evidence>
<comment type="function">
    <text evidence="5">Regulatory protein of the TOL plasmid xyl operons. XylS activates the xylXYZLTEGFJQKIH operon required for the degradation of toluene, m-xylene and p-xylene.</text>
</comment>
<feature type="domain" description="HTH araC/xylS-type" evidence="6">
    <location>
        <begin position="237"/>
        <end position="337"/>
    </location>
</feature>
<dbReference type="InterPro" id="IPR035418">
    <property type="entry name" value="AraC-bd_2"/>
</dbReference>
<protein>
    <submittedName>
        <fullName evidence="7">BenABC operon transcriptional activator BenR</fullName>
    </submittedName>
</protein>
<dbReference type="PANTHER" id="PTHR46796">
    <property type="entry name" value="HTH-TYPE TRANSCRIPTIONAL ACTIVATOR RHAS-RELATED"/>
    <property type="match status" value="1"/>
</dbReference>
<keyword evidence="8" id="KW-1185">Reference proteome</keyword>
<dbReference type="InterPro" id="IPR018060">
    <property type="entry name" value="HTH_AraC"/>
</dbReference>
<evidence type="ECO:0000256" key="4">
    <source>
        <dbReference type="ARBA" id="ARBA00023163"/>
    </source>
</evidence>
<dbReference type="KEGG" id="pfuw:KF707C_41330"/>
<dbReference type="GO" id="GO:0003700">
    <property type="term" value="F:DNA-binding transcription factor activity"/>
    <property type="evidence" value="ECO:0007669"/>
    <property type="project" value="InterPro"/>
</dbReference>
<dbReference type="SUPFAM" id="SSF46689">
    <property type="entry name" value="Homeodomain-like"/>
    <property type="match status" value="1"/>
</dbReference>
<evidence type="ECO:0000313" key="7">
    <source>
        <dbReference type="EMBL" id="BAU75821.1"/>
    </source>
</evidence>
<dbReference type="InterPro" id="IPR018062">
    <property type="entry name" value="HTH_AraC-typ_CS"/>
</dbReference>
<accession>A0AAD1FGP1</accession>
<dbReference type="InterPro" id="IPR050204">
    <property type="entry name" value="AraC_XylS_family_regulators"/>
</dbReference>
<dbReference type="GO" id="GO:0043565">
    <property type="term" value="F:sequence-specific DNA binding"/>
    <property type="evidence" value="ECO:0007669"/>
    <property type="project" value="InterPro"/>
</dbReference>
<dbReference type="SMART" id="SM00342">
    <property type="entry name" value="HTH_ARAC"/>
    <property type="match status" value="1"/>
</dbReference>